<dbReference type="Proteomes" id="UP000295252">
    <property type="component" value="Chromosome I"/>
</dbReference>
<feature type="domain" description="HMA" evidence="3">
    <location>
        <begin position="258"/>
        <end position="324"/>
    </location>
</feature>
<feature type="compositionally biased region" description="Polar residues" evidence="2">
    <location>
        <begin position="91"/>
        <end position="107"/>
    </location>
</feature>
<protein>
    <recommendedName>
        <fullName evidence="3">HMA domain-containing protein</fullName>
    </recommendedName>
</protein>
<feature type="compositionally biased region" description="Low complexity" evidence="2">
    <location>
        <begin position="223"/>
        <end position="239"/>
    </location>
</feature>
<dbReference type="CDD" id="cd00371">
    <property type="entry name" value="HMA"/>
    <property type="match status" value="1"/>
</dbReference>
<evidence type="ECO:0000259" key="3">
    <source>
        <dbReference type="PROSITE" id="PS50846"/>
    </source>
</evidence>
<dbReference type="EMBL" id="HG739120">
    <property type="protein sequence ID" value="CDP08986.1"/>
    <property type="molecule type" value="Genomic_DNA"/>
</dbReference>
<evidence type="ECO:0000256" key="2">
    <source>
        <dbReference type="SAM" id="MobiDB-lite"/>
    </source>
</evidence>
<feature type="region of interest" description="Disordered" evidence="2">
    <location>
        <begin position="322"/>
        <end position="343"/>
    </location>
</feature>
<dbReference type="Gramene" id="CDP08986">
    <property type="protein sequence ID" value="CDP08986"/>
    <property type="gene ID" value="GSCOC_T00028144001"/>
</dbReference>
<name>A0A068UKI0_COFCA</name>
<dbReference type="PANTHER" id="PTHR46119:SF15">
    <property type="entry name" value="PROTEIN SODIUM POTASSIUM ROOT DEFECTIVE 2"/>
    <property type="match status" value="1"/>
</dbReference>
<accession>A0A068UKI0</accession>
<evidence type="ECO:0000313" key="5">
    <source>
        <dbReference type="Proteomes" id="UP000295252"/>
    </source>
</evidence>
<keyword evidence="5" id="KW-1185">Reference proteome</keyword>
<dbReference type="OrthoDB" id="689350at2759"/>
<dbReference type="PANTHER" id="PTHR46119">
    <property type="entry name" value="OS08G0405700 PROTEIN"/>
    <property type="match status" value="1"/>
</dbReference>
<feature type="compositionally biased region" description="Basic residues" evidence="2">
    <location>
        <begin position="36"/>
        <end position="51"/>
    </location>
</feature>
<reference evidence="5" key="1">
    <citation type="journal article" date="2014" name="Science">
        <title>The coffee genome provides insight into the convergent evolution of caffeine biosynthesis.</title>
        <authorList>
            <person name="Denoeud F."/>
            <person name="Carretero-Paulet L."/>
            <person name="Dereeper A."/>
            <person name="Droc G."/>
            <person name="Guyot R."/>
            <person name="Pietrella M."/>
            <person name="Zheng C."/>
            <person name="Alberti A."/>
            <person name="Anthony F."/>
            <person name="Aprea G."/>
            <person name="Aury J.M."/>
            <person name="Bento P."/>
            <person name="Bernard M."/>
            <person name="Bocs S."/>
            <person name="Campa C."/>
            <person name="Cenci A."/>
            <person name="Combes M.C."/>
            <person name="Crouzillat D."/>
            <person name="Da Silva C."/>
            <person name="Daddiego L."/>
            <person name="De Bellis F."/>
            <person name="Dussert S."/>
            <person name="Garsmeur O."/>
            <person name="Gayraud T."/>
            <person name="Guignon V."/>
            <person name="Jahn K."/>
            <person name="Jamilloux V."/>
            <person name="Joet T."/>
            <person name="Labadie K."/>
            <person name="Lan T."/>
            <person name="Leclercq J."/>
            <person name="Lepelley M."/>
            <person name="Leroy T."/>
            <person name="Li L.T."/>
            <person name="Librado P."/>
            <person name="Lopez L."/>
            <person name="Munoz A."/>
            <person name="Noel B."/>
            <person name="Pallavicini A."/>
            <person name="Perrotta G."/>
            <person name="Poncet V."/>
            <person name="Pot D."/>
            <person name="Priyono X."/>
            <person name="Rigoreau M."/>
            <person name="Rouard M."/>
            <person name="Rozas J."/>
            <person name="Tranchant-Dubreuil C."/>
            <person name="VanBuren R."/>
            <person name="Zhang Q."/>
            <person name="Andrade A.C."/>
            <person name="Argout X."/>
            <person name="Bertrand B."/>
            <person name="de Kochko A."/>
            <person name="Graziosi G."/>
            <person name="Henry R.J."/>
            <person name="Jayarama X."/>
            <person name="Ming R."/>
            <person name="Nagai C."/>
            <person name="Rounsley S."/>
            <person name="Sankoff D."/>
            <person name="Giuliano G."/>
            <person name="Albert V.A."/>
            <person name="Wincker P."/>
            <person name="Lashermes P."/>
        </authorList>
    </citation>
    <scope>NUCLEOTIDE SEQUENCE [LARGE SCALE GENOMIC DNA]</scope>
    <source>
        <strain evidence="5">cv. DH200-94</strain>
    </source>
</reference>
<evidence type="ECO:0000256" key="1">
    <source>
        <dbReference type="ARBA" id="ARBA00004170"/>
    </source>
</evidence>
<dbReference type="GO" id="GO:0009626">
    <property type="term" value="P:plant-type hypersensitive response"/>
    <property type="evidence" value="ECO:0007669"/>
    <property type="project" value="UniProtKB-KW"/>
</dbReference>
<dbReference type="InterPro" id="IPR006121">
    <property type="entry name" value="HMA_dom"/>
</dbReference>
<dbReference type="PhylomeDB" id="A0A068UKI0"/>
<feature type="region of interest" description="Disordered" evidence="2">
    <location>
        <begin position="176"/>
        <end position="201"/>
    </location>
</feature>
<dbReference type="Gene3D" id="3.30.70.100">
    <property type="match status" value="1"/>
</dbReference>
<gene>
    <name evidence="4" type="ORF">GSCOC_T00028144001</name>
</gene>
<feature type="compositionally biased region" description="Low complexity" evidence="2">
    <location>
        <begin position="53"/>
        <end position="64"/>
    </location>
</feature>
<comment type="subcellular location">
    <subcellularLocation>
        <location evidence="1">Membrane</location>
        <topology evidence="1">Peripheral membrane protein</topology>
    </subcellularLocation>
</comment>
<dbReference type="SUPFAM" id="SSF55008">
    <property type="entry name" value="HMA, heavy metal-associated domain"/>
    <property type="match status" value="1"/>
</dbReference>
<proteinExistence type="predicted"/>
<organism evidence="4 5">
    <name type="scientific">Coffea canephora</name>
    <name type="common">Robusta coffee</name>
    <dbReference type="NCBI Taxonomy" id="49390"/>
    <lineage>
        <taxon>Eukaryota</taxon>
        <taxon>Viridiplantae</taxon>
        <taxon>Streptophyta</taxon>
        <taxon>Embryophyta</taxon>
        <taxon>Tracheophyta</taxon>
        <taxon>Spermatophyta</taxon>
        <taxon>Magnoliopsida</taxon>
        <taxon>eudicotyledons</taxon>
        <taxon>Gunneridae</taxon>
        <taxon>Pentapetalae</taxon>
        <taxon>asterids</taxon>
        <taxon>lamiids</taxon>
        <taxon>Gentianales</taxon>
        <taxon>Rubiaceae</taxon>
        <taxon>Ixoroideae</taxon>
        <taxon>Gardenieae complex</taxon>
        <taxon>Bertiereae - Coffeeae clade</taxon>
        <taxon>Coffeeae</taxon>
        <taxon>Coffea</taxon>
    </lineage>
</organism>
<dbReference type="InterPro" id="IPR044526">
    <property type="entry name" value="NAKR1-3"/>
</dbReference>
<dbReference type="InParanoid" id="A0A068UKI0"/>
<dbReference type="PROSITE" id="PS50846">
    <property type="entry name" value="HMA_2"/>
    <property type="match status" value="1"/>
</dbReference>
<evidence type="ECO:0000313" key="4">
    <source>
        <dbReference type="EMBL" id="CDP08986.1"/>
    </source>
</evidence>
<dbReference type="Pfam" id="PF00403">
    <property type="entry name" value="HMA"/>
    <property type="match status" value="1"/>
</dbReference>
<feature type="compositionally biased region" description="Low complexity" evidence="2">
    <location>
        <begin position="323"/>
        <end position="334"/>
    </location>
</feature>
<feature type="compositionally biased region" description="Low complexity" evidence="2">
    <location>
        <begin position="180"/>
        <end position="190"/>
    </location>
</feature>
<dbReference type="FunCoup" id="A0A068UKI0">
    <property type="interactions" value="60"/>
</dbReference>
<dbReference type="InterPro" id="IPR036163">
    <property type="entry name" value="HMA_dom_sf"/>
</dbReference>
<sequence length="343" mass="37689">MKSVELFCASPASTAICSSMDQRSMVRQGGIRRIDHHGHRFGDHHHRHKTRTPIPCSSQIPISPRAYFDKTRKGNSSAKQNLESLRRKSSADISDLSSPPPTGSSRHLLSDTPLLELLSDSEHSSSALVPSQPLRSLKYHKFNESTVFRSSMSSTHSYDNPVYEFSWAGRSNDDLHAYKSSSPRSNNDSSVQNSSTPRKYHDLHARKSSLSRLIHDDFPAQKSSLSRTDTSLSSKSSLTCRNDGHAYKSPSTPGRPRHQIVELRVSIHCKGCEGKIRKHIAKMEGVTSFSTDLATKKVTVIGNVTPLGVLTSISKVKNAEFWSSPASSSSSSSPTVDMSLVSA</sequence>
<dbReference type="GO" id="GO:0046872">
    <property type="term" value="F:metal ion binding"/>
    <property type="evidence" value="ECO:0007669"/>
    <property type="project" value="InterPro"/>
</dbReference>
<dbReference type="GO" id="GO:0016020">
    <property type="term" value="C:membrane"/>
    <property type="evidence" value="ECO:0007669"/>
    <property type="project" value="UniProtKB-SubCell"/>
</dbReference>
<dbReference type="OMA" id="NDGHAYK"/>
<feature type="compositionally biased region" description="Polar residues" evidence="2">
    <location>
        <begin position="74"/>
        <end position="83"/>
    </location>
</feature>
<dbReference type="AlphaFoldDB" id="A0A068UKI0"/>
<feature type="region of interest" description="Disordered" evidence="2">
    <location>
        <begin position="222"/>
        <end position="256"/>
    </location>
</feature>
<feature type="region of interest" description="Disordered" evidence="2">
    <location>
        <begin position="36"/>
        <end position="108"/>
    </location>
</feature>